<comment type="caution">
    <text evidence="2">The sequence shown here is derived from an EMBL/GenBank/DDBJ whole genome shotgun (WGS) entry which is preliminary data.</text>
</comment>
<evidence type="ECO:0000313" key="3">
    <source>
        <dbReference type="Proteomes" id="UP000253226"/>
    </source>
</evidence>
<reference evidence="2 3" key="1">
    <citation type="submission" date="2014-07" db="EMBL/GenBank/DDBJ databases">
        <title>Draft genome sequence of Thalassospira profundimaris 35.</title>
        <authorList>
            <person name="Lai Q."/>
            <person name="Shao Z."/>
        </authorList>
    </citation>
    <scope>NUCLEOTIDE SEQUENCE [LARGE SCALE GENOMIC DNA]</scope>
    <source>
        <strain evidence="2 3">35</strain>
    </source>
</reference>
<keyword evidence="1" id="KW-0732">Signal</keyword>
<name>A0A367W357_9PROT</name>
<evidence type="ECO:0008006" key="4">
    <source>
        <dbReference type="Google" id="ProtNLM"/>
    </source>
</evidence>
<sequence length="107" mass="11525">MRNSFAIFGALGVLALSGCVANSGAPGEFDWYWAAKENGEIGNTVQRVTFSGPGYVIVAHKPVPLSEPVPADVRQLAENYCGRSNQKAVLKQYDARMTKAAAFECKD</sequence>
<dbReference type="EMBL" id="JPWF01000010">
    <property type="protein sequence ID" value="RCK34689.1"/>
    <property type="molecule type" value="Genomic_DNA"/>
</dbReference>
<dbReference type="AlphaFoldDB" id="A0A367W357"/>
<dbReference type="PROSITE" id="PS51257">
    <property type="entry name" value="PROKAR_LIPOPROTEIN"/>
    <property type="match status" value="1"/>
</dbReference>
<evidence type="ECO:0000313" key="2">
    <source>
        <dbReference type="EMBL" id="RCK34689.1"/>
    </source>
</evidence>
<organism evidence="2 3">
    <name type="scientific">Thalassospira profundimaris</name>
    <dbReference type="NCBI Taxonomy" id="502049"/>
    <lineage>
        <taxon>Bacteria</taxon>
        <taxon>Pseudomonadati</taxon>
        <taxon>Pseudomonadota</taxon>
        <taxon>Alphaproteobacteria</taxon>
        <taxon>Rhodospirillales</taxon>
        <taxon>Thalassospiraceae</taxon>
        <taxon>Thalassospira</taxon>
    </lineage>
</organism>
<feature type="signal peptide" evidence="1">
    <location>
        <begin position="1"/>
        <end position="21"/>
    </location>
</feature>
<feature type="chain" id="PRO_5016992353" description="Lipoprotein" evidence="1">
    <location>
        <begin position="22"/>
        <end position="107"/>
    </location>
</feature>
<dbReference type="Proteomes" id="UP000253226">
    <property type="component" value="Unassembled WGS sequence"/>
</dbReference>
<protein>
    <recommendedName>
        <fullName evidence="4">Lipoprotein</fullName>
    </recommendedName>
</protein>
<evidence type="ECO:0000256" key="1">
    <source>
        <dbReference type="SAM" id="SignalP"/>
    </source>
</evidence>
<gene>
    <name evidence="2" type="ORF">TH19_15765</name>
</gene>
<dbReference type="RefSeq" id="WP_114103223.1">
    <property type="nucleotide sequence ID" value="NZ_JPWF01000010.1"/>
</dbReference>
<accession>A0A367W357</accession>
<proteinExistence type="predicted"/>